<dbReference type="SUPFAM" id="SSF56436">
    <property type="entry name" value="C-type lectin-like"/>
    <property type="match status" value="1"/>
</dbReference>
<organism evidence="1 2">
    <name type="scientific">Rotaria magnacalcarata</name>
    <dbReference type="NCBI Taxonomy" id="392030"/>
    <lineage>
        <taxon>Eukaryota</taxon>
        <taxon>Metazoa</taxon>
        <taxon>Spiralia</taxon>
        <taxon>Gnathifera</taxon>
        <taxon>Rotifera</taxon>
        <taxon>Eurotatoria</taxon>
        <taxon>Bdelloidea</taxon>
        <taxon>Philodinida</taxon>
        <taxon>Philodinidae</taxon>
        <taxon>Rotaria</taxon>
    </lineage>
</organism>
<dbReference type="Proteomes" id="UP000681720">
    <property type="component" value="Unassembled WGS sequence"/>
</dbReference>
<evidence type="ECO:0008006" key="3">
    <source>
        <dbReference type="Google" id="ProtNLM"/>
    </source>
</evidence>
<gene>
    <name evidence="1" type="ORF">GIL414_LOCUS42515</name>
</gene>
<protein>
    <recommendedName>
        <fullName evidence="3">C-type lectin domain-containing protein</fullName>
    </recommendedName>
</protein>
<evidence type="ECO:0000313" key="2">
    <source>
        <dbReference type="Proteomes" id="UP000681720"/>
    </source>
</evidence>
<evidence type="ECO:0000313" key="1">
    <source>
        <dbReference type="EMBL" id="CAF4687062.1"/>
    </source>
</evidence>
<comment type="caution">
    <text evidence="1">The sequence shown here is derived from an EMBL/GenBank/DDBJ whole genome shotgun (WGS) entry which is preliminary data.</text>
</comment>
<dbReference type="InterPro" id="IPR016187">
    <property type="entry name" value="CTDL_fold"/>
</dbReference>
<dbReference type="EMBL" id="CAJOBJ010123335">
    <property type="protein sequence ID" value="CAF4687062.1"/>
    <property type="molecule type" value="Genomic_DNA"/>
</dbReference>
<proteinExistence type="predicted"/>
<feature type="non-terminal residue" evidence="1">
    <location>
        <position position="1"/>
    </location>
</feature>
<accession>A0A8S3A197</accession>
<name>A0A8S3A197_9BILA</name>
<sequence>KLNANKCLLYAISQSPGVTWYEVETMCQSRIGQPMMISNIEEFTALQQQVEYLLNEHDELAATLYFHQGAWVQINDG</sequence>
<dbReference type="AlphaFoldDB" id="A0A8S3A197"/>
<reference evidence="1" key="1">
    <citation type="submission" date="2021-02" db="EMBL/GenBank/DDBJ databases">
        <authorList>
            <person name="Nowell W R."/>
        </authorList>
    </citation>
    <scope>NUCLEOTIDE SEQUENCE</scope>
</reference>